<organism evidence="1 2">
    <name type="scientific">Cellulomonas soli</name>
    <dbReference type="NCBI Taxonomy" id="931535"/>
    <lineage>
        <taxon>Bacteria</taxon>
        <taxon>Bacillati</taxon>
        <taxon>Actinomycetota</taxon>
        <taxon>Actinomycetes</taxon>
        <taxon>Micrococcales</taxon>
        <taxon>Cellulomonadaceae</taxon>
        <taxon>Cellulomonas</taxon>
    </lineage>
</organism>
<dbReference type="OrthoDB" id="3334241at2"/>
<dbReference type="EMBL" id="BKAL01000007">
    <property type="protein sequence ID" value="GEP69552.1"/>
    <property type="molecule type" value="Genomic_DNA"/>
</dbReference>
<gene>
    <name evidence="1" type="ORF">CSO01_22670</name>
</gene>
<keyword evidence="2" id="KW-1185">Reference proteome</keyword>
<evidence type="ECO:0000313" key="1">
    <source>
        <dbReference type="EMBL" id="GEP69552.1"/>
    </source>
</evidence>
<name>A0A512PEI2_9CELL</name>
<dbReference type="SUPFAM" id="SSF55961">
    <property type="entry name" value="Bet v1-like"/>
    <property type="match status" value="1"/>
</dbReference>
<dbReference type="Proteomes" id="UP000321798">
    <property type="component" value="Unassembled WGS sequence"/>
</dbReference>
<protein>
    <recommendedName>
        <fullName evidence="3">Activator of HSP90 ATPase</fullName>
    </recommendedName>
</protein>
<reference evidence="1 2" key="1">
    <citation type="submission" date="2019-07" db="EMBL/GenBank/DDBJ databases">
        <title>Whole genome shotgun sequence of Cellulomonas soli NBRC 109434.</title>
        <authorList>
            <person name="Hosoyama A."/>
            <person name="Uohara A."/>
            <person name="Ohji S."/>
            <person name="Ichikawa N."/>
        </authorList>
    </citation>
    <scope>NUCLEOTIDE SEQUENCE [LARGE SCALE GENOMIC DNA]</scope>
    <source>
        <strain evidence="1 2">NBRC 109434</strain>
    </source>
</reference>
<comment type="caution">
    <text evidence="1">The sequence shown here is derived from an EMBL/GenBank/DDBJ whole genome shotgun (WGS) entry which is preliminary data.</text>
</comment>
<sequence>MTLERRLVVSIDVPAPLGTVWEHLRDPHLVRRWYAWDWPGLDEEIKHVFHEQPVEARHVHGDTTTHTLTWPHHDVLEVSGSVHTPEHTKLLFSRRSHDGLTPFDGVRDEIDERWIAWTHQLRFALATHPGQDRRTLSVFGLDAGSRHDPLLDRAGLHGVRGVPLGGHVHARRPDGTELGGTLLYKSELQFGVALHGFTESMLVVMLTPAAHHPPHGHLDAVLSTYGLDDAMFDQVERRWGGWWQTASHGRVPSVSAKG</sequence>
<dbReference type="AlphaFoldDB" id="A0A512PEI2"/>
<evidence type="ECO:0008006" key="3">
    <source>
        <dbReference type="Google" id="ProtNLM"/>
    </source>
</evidence>
<dbReference type="RefSeq" id="WP_146953306.1">
    <property type="nucleotide sequence ID" value="NZ_BAABBJ010000007.1"/>
</dbReference>
<evidence type="ECO:0000313" key="2">
    <source>
        <dbReference type="Proteomes" id="UP000321798"/>
    </source>
</evidence>
<proteinExistence type="predicted"/>
<accession>A0A512PEI2</accession>